<dbReference type="Proteomes" id="UP000179860">
    <property type="component" value="Chromosome 1"/>
</dbReference>
<dbReference type="RefSeq" id="WP_154671864.1">
    <property type="nucleotide sequence ID" value="NZ_CP017561.2"/>
</dbReference>
<dbReference type="OrthoDB" id="9104187at2"/>
<sequence length="70" mass="7769">MKRRSARQLVRLVSDLRHAAHCSSLRAAATNRVMALAAVEAAEDADATRDDDGLESTRDAERDKLFRSRS</sequence>
<dbReference type="KEGG" id="pspw:BJG93_35475"/>
<accession>A0A8F4KI22</accession>
<keyword evidence="3" id="KW-1185">Reference proteome</keyword>
<protein>
    <submittedName>
        <fullName evidence="2">Uncharacterized protein</fullName>
    </submittedName>
</protein>
<gene>
    <name evidence="2" type="ORF">BJG93_35475</name>
</gene>
<name>A0A8F4KI22_9BURK</name>
<feature type="region of interest" description="Disordered" evidence="1">
    <location>
        <begin position="43"/>
        <end position="70"/>
    </location>
</feature>
<proteinExistence type="predicted"/>
<organism evidence="2 3">
    <name type="scientific">Paraburkholderia sprentiae WSM5005</name>
    <dbReference type="NCBI Taxonomy" id="754502"/>
    <lineage>
        <taxon>Bacteria</taxon>
        <taxon>Pseudomonadati</taxon>
        <taxon>Pseudomonadota</taxon>
        <taxon>Betaproteobacteria</taxon>
        <taxon>Burkholderiales</taxon>
        <taxon>Burkholderiaceae</taxon>
        <taxon>Paraburkholderia</taxon>
    </lineage>
</organism>
<dbReference type="EMBL" id="CP017561">
    <property type="protein sequence ID" value="QXE07147.1"/>
    <property type="molecule type" value="Genomic_DNA"/>
</dbReference>
<evidence type="ECO:0000256" key="1">
    <source>
        <dbReference type="SAM" id="MobiDB-lite"/>
    </source>
</evidence>
<evidence type="ECO:0000313" key="2">
    <source>
        <dbReference type="EMBL" id="QXE07147.1"/>
    </source>
</evidence>
<reference evidence="2" key="1">
    <citation type="submission" date="2016-09" db="EMBL/GenBank/DDBJ databases">
        <title>The Complete Genome of Burkholderia sprentiae wsm5005.</title>
        <authorList>
            <person name="De Meyer S."/>
            <person name="Wang P."/>
            <person name="Terpolilli J."/>
        </authorList>
    </citation>
    <scope>NUCLEOTIDE SEQUENCE [LARGE SCALE GENOMIC DNA]</scope>
    <source>
        <strain evidence="2">WSM5005</strain>
    </source>
</reference>
<dbReference type="AlphaFoldDB" id="A0A8F4KI22"/>
<evidence type="ECO:0000313" key="3">
    <source>
        <dbReference type="Proteomes" id="UP000179860"/>
    </source>
</evidence>
<feature type="compositionally biased region" description="Basic and acidic residues" evidence="1">
    <location>
        <begin position="46"/>
        <end position="70"/>
    </location>
</feature>